<proteinExistence type="predicted"/>
<dbReference type="GO" id="GO:0005737">
    <property type="term" value="C:cytoplasm"/>
    <property type="evidence" value="ECO:0007669"/>
    <property type="project" value="TreeGrafter"/>
</dbReference>
<sequence length="225" mass="25420">MVHSLISKNESGRDFAVGDIHGHIDLLMEELSYVGFDPSRDRVFSVGDLIDRGPKSLDCLKLLDEPWFYAVRGNHEQMMIDWFSCDAFPSWIRNYGTWTQELQRTEIAAWVERLMSLPIAITLKGETSTVGICHAEPCGHDWATMIDDLTCHQQMMWGRKVLRGDVDPRPVIGVDITLHGHTPVPKMRRIGNRYFLDTGAGDGDKLTVMNIATLVQGYRDFAALA</sequence>
<dbReference type="GO" id="GO:0008803">
    <property type="term" value="F:bis(5'-nucleosyl)-tetraphosphatase (symmetrical) activity"/>
    <property type="evidence" value="ECO:0007669"/>
    <property type="project" value="TreeGrafter"/>
</dbReference>
<dbReference type="PANTHER" id="PTHR42850:SF10">
    <property type="entry name" value="SERINE_THREONINE-PROTEIN PHOSPHATASE 1"/>
    <property type="match status" value="1"/>
</dbReference>
<dbReference type="InterPro" id="IPR006186">
    <property type="entry name" value="Ser/Thr-sp_prot-phosphatase"/>
</dbReference>
<dbReference type="InterPro" id="IPR029052">
    <property type="entry name" value="Metallo-depent_PP-like"/>
</dbReference>
<feature type="domain" description="Serine/threonine specific protein phosphatases" evidence="1">
    <location>
        <begin position="71"/>
        <end position="76"/>
    </location>
</feature>
<dbReference type="Proteomes" id="UP000600865">
    <property type="component" value="Unassembled WGS sequence"/>
</dbReference>
<dbReference type="EMBL" id="BMYV01000003">
    <property type="protein sequence ID" value="GGX75555.1"/>
    <property type="molecule type" value="Genomic_DNA"/>
</dbReference>
<name>A0A918KTL2_9PROT</name>
<dbReference type="PANTHER" id="PTHR42850">
    <property type="entry name" value="METALLOPHOSPHOESTERASE"/>
    <property type="match status" value="1"/>
</dbReference>
<organism evidence="2 3">
    <name type="scientific">Litorimonas cladophorae</name>
    <dbReference type="NCBI Taxonomy" id="1220491"/>
    <lineage>
        <taxon>Bacteria</taxon>
        <taxon>Pseudomonadati</taxon>
        <taxon>Pseudomonadota</taxon>
        <taxon>Alphaproteobacteria</taxon>
        <taxon>Maricaulales</taxon>
        <taxon>Robiginitomaculaceae</taxon>
    </lineage>
</organism>
<gene>
    <name evidence="2" type="primary">pphA</name>
    <name evidence="2" type="ORF">GCM10011309_27260</name>
</gene>
<dbReference type="Gene3D" id="3.60.21.10">
    <property type="match status" value="1"/>
</dbReference>
<evidence type="ECO:0000313" key="2">
    <source>
        <dbReference type="EMBL" id="GGX75555.1"/>
    </source>
</evidence>
<accession>A0A918KTL2</accession>
<evidence type="ECO:0000259" key="1">
    <source>
        <dbReference type="PROSITE" id="PS00125"/>
    </source>
</evidence>
<comment type="caution">
    <text evidence="2">The sequence shown here is derived from an EMBL/GenBank/DDBJ whole genome shotgun (WGS) entry which is preliminary data.</text>
</comment>
<dbReference type="AlphaFoldDB" id="A0A918KTL2"/>
<evidence type="ECO:0000313" key="3">
    <source>
        <dbReference type="Proteomes" id="UP000600865"/>
    </source>
</evidence>
<dbReference type="InterPro" id="IPR050126">
    <property type="entry name" value="Ap4A_hydrolase"/>
</dbReference>
<dbReference type="InterPro" id="IPR004843">
    <property type="entry name" value="Calcineurin-like_PHP"/>
</dbReference>
<dbReference type="Pfam" id="PF00149">
    <property type="entry name" value="Metallophos"/>
    <property type="match status" value="1"/>
</dbReference>
<dbReference type="SUPFAM" id="SSF56300">
    <property type="entry name" value="Metallo-dependent phosphatases"/>
    <property type="match status" value="1"/>
</dbReference>
<dbReference type="GO" id="GO:0016791">
    <property type="term" value="F:phosphatase activity"/>
    <property type="evidence" value="ECO:0007669"/>
    <property type="project" value="TreeGrafter"/>
</dbReference>
<reference evidence="2 3" key="1">
    <citation type="journal article" date="2014" name="Int. J. Syst. Evol. Microbiol.">
        <title>Complete genome sequence of Corynebacterium casei LMG S-19264T (=DSM 44701T), isolated from a smear-ripened cheese.</title>
        <authorList>
            <consortium name="US DOE Joint Genome Institute (JGI-PGF)"/>
            <person name="Walter F."/>
            <person name="Albersmeier A."/>
            <person name="Kalinowski J."/>
            <person name="Ruckert C."/>
        </authorList>
    </citation>
    <scope>NUCLEOTIDE SEQUENCE [LARGE SCALE GENOMIC DNA]</scope>
    <source>
        <strain evidence="2 3">KCTC 23968</strain>
    </source>
</reference>
<keyword evidence="3" id="KW-1185">Reference proteome</keyword>
<dbReference type="PROSITE" id="PS00125">
    <property type="entry name" value="SER_THR_PHOSPHATASE"/>
    <property type="match status" value="1"/>
</dbReference>
<dbReference type="GO" id="GO:0110154">
    <property type="term" value="P:RNA decapping"/>
    <property type="evidence" value="ECO:0007669"/>
    <property type="project" value="TreeGrafter"/>
</dbReference>
<protein>
    <submittedName>
        <fullName evidence="2">Serine/threonine protein phosphatase</fullName>
    </submittedName>
</protein>